<keyword evidence="17" id="KW-1185">Reference proteome</keyword>
<evidence type="ECO:0000256" key="4">
    <source>
        <dbReference type="ARBA" id="ARBA00022723"/>
    </source>
</evidence>
<feature type="active site" description="Proton donor" evidence="10">
    <location>
        <position position="217"/>
    </location>
</feature>
<proteinExistence type="inferred from homology"/>
<dbReference type="InterPro" id="IPR036026">
    <property type="entry name" value="Seven-hairpin_glycosidases"/>
</dbReference>
<dbReference type="GO" id="GO:0005783">
    <property type="term" value="C:endoplasmic reticulum"/>
    <property type="evidence" value="ECO:0007669"/>
    <property type="project" value="TreeGrafter"/>
</dbReference>
<keyword evidence="5 13" id="KW-0378">Hydrolase</keyword>
<dbReference type="GO" id="GO:0005975">
    <property type="term" value="P:carbohydrate metabolic process"/>
    <property type="evidence" value="ECO:0007669"/>
    <property type="project" value="InterPro"/>
</dbReference>
<evidence type="ECO:0000256" key="6">
    <source>
        <dbReference type="ARBA" id="ARBA00022837"/>
    </source>
</evidence>
<keyword evidence="15" id="KW-1133">Transmembrane helix</keyword>
<dbReference type="AlphaFoldDB" id="A0A4P9ZNE8"/>
<dbReference type="GO" id="GO:0004571">
    <property type="term" value="F:mannosyl-oligosaccharide 1,2-alpha-mannosidase activity"/>
    <property type="evidence" value="ECO:0007669"/>
    <property type="project" value="UniProtKB-EC"/>
</dbReference>
<evidence type="ECO:0000256" key="12">
    <source>
        <dbReference type="PIRSR" id="PIRSR601382-3"/>
    </source>
</evidence>
<dbReference type="EC" id="3.2.1.-" evidence="13"/>
<keyword evidence="6 11" id="KW-0106">Calcium</keyword>
<evidence type="ECO:0000256" key="11">
    <source>
        <dbReference type="PIRSR" id="PIRSR601382-2"/>
    </source>
</evidence>
<accession>A0A4P9ZNE8</accession>
<dbReference type="GO" id="GO:0005509">
    <property type="term" value="F:calcium ion binding"/>
    <property type="evidence" value="ECO:0007669"/>
    <property type="project" value="InterPro"/>
</dbReference>
<dbReference type="EMBL" id="ML003105">
    <property type="protein sequence ID" value="RKP34695.1"/>
    <property type="molecule type" value="Genomic_DNA"/>
</dbReference>
<feature type="active site" evidence="10">
    <location>
        <position position="501"/>
    </location>
</feature>
<keyword evidence="15" id="KW-0472">Membrane</keyword>
<evidence type="ECO:0000256" key="15">
    <source>
        <dbReference type="SAM" id="Phobius"/>
    </source>
</evidence>
<dbReference type="SUPFAM" id="SSF48225">
    <property type="entry name" value="Seven-hairpin glycosidases"/>
    <property type="match status" value="1"/>
</dbReference>
<evidence type="ECO:0000256" key="1">
    <source>
        <dbReference type="ARBA" id="ARBA00001913"/>
    </source>
</evidence>
<dbReference type="GO" id="GO:0036503">
    <property type="term" value="P:ERAD pathway"/>
    <property type="evidence" value="ECO:0007669"/>
    <property type="project" value="UniProtKB-ARBA"/>
</dbReference>
<name>A0A4P9ZNE8_9FUNG</name>
<evidence type="ECO:0000256" key="14">
    <source>
        <dbReference type="SAM" id="MobiDB-lite"/>
    </source>
</evidence>
<comment type="pathway">
    <text evidence="2">Protein modification; protein glycosylation.</text>
</comment>
<feature type="binding site" evidence="11">
    <location>
        <position position="590"/>
    </location>
    <ligand>
        <name>Ca(2+)</name>
        <dbReference type="ChEBI" id="CHEBI:29108"/>
    </ligand>
</feature>
<organism evidence="16 17">
    <name type="scientific">Dimargaris cristalligena</name>
    <dbReference type="NCBI Taxonomy" id="215637"/>
    <lineage>
        <taxon>Eukaryota</taxon>
        <taxon>Fungi</taxon>
        <taxon>Fungi incertae sedis</taxon>
        <taxon>Zoopagomycota</taxon>
        <taxon>Kickxellomycotina</taxon>
        <taxon>Dimargaritomycetes</taxon>
        <taxon>Dimargaritales</taxon>
        <taxon>Dimargaritaceae</taxon>
        <taxon>Dimargaris</taxon>
    </lineage>
</organism>
<dbReference type="InterPro" id="IPR012341">
    <property type="entry name" value="6hp_glycosidase-like_sf"/>
</dbReference>
<feature type="active site" description="Proton donor" evidence="10">
    <location>
        <position position="460"/>
    </location>
</feature>
<comment type="catalytic activity">
    <reaction evidence="8">
        <text>N(4)-(alpha-D-Man-(1-&gt;2)-alpha-D-Man-(1-&gt;2)-alpha-D-Man-(1-&gt;3)-[alpha-D-Man-(1-&gt;3)-[alpha-D-Man-(1-&gt;2)-alpha-D-Man-(1-&gt;6)]-alpha-D-Man-(1-&gt;6)]-beta-D-Man-(1-&gt;4)-beta-D-GlcNAc-(1-&gt;4)-beta-D-GlcNAc)-L-asparaginyl-[protein] (N-glucan mannose isomer 8A1,2,3B1,3) + 3 H2O = N(4)-(alpha-D-Man-(1-&gt;3)-[alpha-D-Man-(1-&gt;3)-[alpha-D-Man-(1-&gt;6)]-alpha-D-Man-(1-&gt;6)]-beta-D-Man-(1-&gt;4)-beta-D-GlcNAc-(1-&gt;4)-beta-D-GlcNAc)-L-asparaginyl-[protein] (N-glucan mannose isomer 5A1,2) + 3 beta-D-mannose</text>
        <dbReference type="Rhea" id="RHEA:56028"/>
        <dbReference type="Rhea" id="RHEA-COMP:14358"/>
        <dbReference type="Rhea" id="RHEA-COMP:14367"/>
        <dbReference type="ChEBI" id="CHEBI:15377"/>
        <dbReference type="ChEBI" id="CHEBI:28563"/>
        <dbReference type="ChEBI" id="CHEBI:59087"/>
        <dbReference type="ChEBI" id="CHEBI:60628"/>
        <dbReference type="EC" id="3.2.1.113"/>
    </reaction>
</comment>
<comment type="similarity">
    <text evidence="3 13">Belongs to the glycosyl hydrolase 47 family.</text>
</comment>
<dbReference type="Gene3D" id="1.50.10.10">
    <property type="match status" value="1"/>
</dbReference>
<dbReference type="GO" id="GO:0016020">
    <property type="term" value="C:membrane"/>
    <property type="evidence" value="ECO:0007669"/>
    <property type="project" value="InterPro"/>
</dbReference>
<dbReference type="Proteomes" id="UP000268162">
    <property type="component" value="Unassembled WGS sequence"/>
</dbReference>
<evidence type="ECO:0000256" key="7">
    <source>
        <dbReference type="ARBA" id="ARBA00023157"/>
    </source>
</evidence>
<reference evidence="17" key="1">
    <citation type="journal article" date="2018" name="Nat. Microbiol.">
        <title>Leveraging single-cell genomics to expand the fungal tree of life.</title>
        <authorList>
            <person name="Ahrendt S.R."/>
            <person name="Quandt C.A."/>
            <person name="Ciobanu D."/>
            <person name="Clum A."/>
            <person name="Salamov A."/>
            <person name="Andreopoulos B."/>
            <person name="Cheng J.F."/>
            <person name="Woyke T."/>
            <person name="Pelin A."/>
            <person name="Henrissat B."/>
            <person name="Reynolds N.K."/>
            <person name="Benny G.L."/>
            <person name="Smith M.E."/>
            <person name="James T.Y."/>
            <person name="Grigoriev I.V."/>
        </authorList>
    </citation>
    <scope>NUCLEOTIDE SEQUENCE [LARGE SCALE GENOMIC DNA]</scope>
    <source>
        <strain evidence="17">RSA 468</strain>
    </source>
</reference>
<feature type="transmembrane region" description="Helical" evidence="15">
    <location>
        <begin position="62"/>
        <end position="82"/>
    </location>
</feature>
<dbReference type="PANTHER" id="PTHR11742">
    <property type="entry name" value="MANNOSYL-OLIGOSACCHARIDE ALPHA-1,2-MANNOSIDASE-RELATED"/>
    <property type="match status" value="1"/>
</dbReference>
<feature type="compositionally biased region" description="Polar residues" evidence="14">
    <location>
        <begin position="1"/>
        <end position="25"/>
    </location>
</feature>
<sequence length="609" mass="69141">MAIHSTYSTNPSYTSLEESPGSNVHVQDERYSDIGPDPDGDPSVHEPLTLSEKSHTRNSSKVYKWALVALGIVLLSSLVFLGHCMYQLRHLNTFVQQQQQASLAKESTAAQGRRREFPPIQAESLQFTELSRKRLAEVQDAIRHTWQGYAAVAFGYDEIGPVSNMPVNKWGGYGMTLIDSLDTLWIAGLDTEFKQAVEFIHTLSYDSVRKTNIPFFETVIRTLGGLLSAYELSHDRSCLLKALEMAGLLQPAFDTNTRLPAHAINPTTGHHSYANWAEHQMVLAEIGTIQLEYKKLSYYSLDPKFDRQALDAIEHLRIHKPSIPGLYPVLLDPRTGEYNSDSIISFGALGDSFYEYLIKRFIMTGRNETVFRDMYIESVESMKKYLVKPVLFQPEKSYLASIRHGKTIETDVGHLSCFAPGMLALGAKVLNRPEDMEVAKSLIEGCMLMYSGTRTGLAPEAVHFATEKEYEYLKNYNPELAAQVEERGYYIGTPYNILRPETVESLFVLYRLTGDPKYQEYGWVIFKAFEKHCKTPYAFSALRDVDGDMPIEENWSNNMESFFMAETMKYLYLLFADPSTISLDEYVFNTEAHPLKLMLDLDQYDPTAV</sequence>
<comment type="cofactor">
    <cofactor evidence="1 11">
        <name>Ca(2+)</name>
        <dbReference type="ChEBI" id="CHEBI:29108"/>
    </cofactor>
</comment>
<gene>
    <name evidence="16" type="ORF">BJ085DRAFT_31266</name>
</gene>
<keyword evidence="7 12" id="KW-1015">Disulfide bond</keyword>
<dbReference type="PANTHER" id="PTHR11742:SF55">
    <property type="entry name" value="ENDOPLASMIC RETICULUM MANNOSYL-OLIGOSACCHARIDE 1,2-ALPHA-MANNOSIDASE"/>
    <property type="match status" value="1"/>
</dbReference>
<keyword evidence="4 11" id="KW-0479">Metal-binding</keyword>
<evidence type="ECO:0000256" key="3">
    <source>
        <dbReference type="ARBA" id="ARBA00007658"/>
    </source>
</evidence>
<evidence type="ECO:0000256" key="10">
    <source>
        <dbReference type="PIRSR" id="PIRSR601382-1"/>
    </source>
</evidence>
<dbReference type="Pfam" id="PF01532">
    <property type="entry name" value="Glyco_hydro_47"/>
    <property type="match status" value="1"/>
</dbReference>
<evidence type="ECO:0000256" key="2">
    <source>
        <dbReference type="ARBA" id="ARBA00004922"/>
    </source>
</evidence>
<keyword evidence="15" id="KW-0812">Transmembrane</keyword>
<evidence type="ECO:0000256" key="5">
    <source>
        <dbReference type="ARBA" id="ARBA00022801"/>
    </source>
</evidence>
<feature type="disulfide bond" evidence="12">
    <location>
        <begin position="417"/>
        <end position="446"/>
    </location>
</feature>
<feature type="region of interest" description="Disordered" evidence="14">
    <location>
        <begin position="1"/>
        <end position="53"/>
    </location>
</feature>
<dbReference type="STRING" id="215637.A0A4P9ZNE8"/>
<dbReference type="InterPro" id="IPR050749">
    <property type="entry name" value="Glycosyl_Hydrolase_47"/>
</dbReference>
<protein>
    <recommendedName>
        <fullName evidence="13">alpha-1,2-Mannosidase</fullName>
        <ecNumber evidence="13">3.2.1.-</ecNumber>
    </recommendedName>
</protein>
<dbReference type="InterPro" id="IPR001382">
    <property type="entry name" value="Glyco_hydro_47"/>
</dbReference>
<comment type="catalytic activity">
    <reaction evidence="9">
        <text>N(4)-(alpha-D-Man-(1-&gt;2)-alpha-D-Man-(1-&gt;2)-alpha-D-Man-(1-&gt;3)-[alpha-D-Man-(1-&gt;2)-alpha-D-Man-(1-&gt;3)-[alpha-D-Man-(1-&gt;2)-alpha-D-Man-(1-&gt;6)]-alpha-D-Man-(1-&gt;6)]-beta-D-Man-(1-&gt;4)-beta-D-GlcNAc-(1-&gt;4)-beta-D-GlcNAc)-L-asparaginyl-[protein] (N-glucan mannose isomer 9A1,2,3B1,2,3) + 4 H2O = N(4)-(alpha-D-Man-(1-&gt;3)-[alpha-D-Man-(1-&gt;3)-[alpha-D-Man-(1-&gt;6)]-alpha-D-Man-(1-&gt;6)]-beta-D-Man-(1-&gt;4)-beta-D-GlcNAc-(1-&gt;4)-beta-D-GlcNAc)-L-asparaginyl-[protein] (N-glucan mannose isomer 5A1,2) + 4 beta-D-mannose</text>
        <dbReference type="Rhea" id="RHEA:56008"/>
        <dbReference type="Rhea" id="RHEA-COMP:14356"/>
        <dbReference type="Rhea" id="RHEA-COMP:14367"/>
        <dbReference type="ChEBI" id="CHEBI:15377"/>
        <dbReference type="ChEBI" id="CHEBI:28563"/>
        <dbReference type="ChEBI" id="CHEBI:59087"/>
        <dbReference type="ChEBI" id="CHEBI:139493"/>
        <dbReference type="EC" id="3.2.1.113"/>
    </reaction>
</comment>
<evidence type="ECO:0000256" key="13">
    <source>
        <dbReference type="RuleBase" id="RU361193"/>
    </source>
</evidence>
<evidence type="ECO:0000256" key="9">
    <source>
        <dbReference type="ARBA" id="ARBA00048605"/>
    </source>
</evidence>
<evidence type="ECO:0000313" key="16">
    <source>
        <dbReference type="EMBL" id="RKP34695.1"/>
    </source>
</evidence>
<evidence type="ECO:0000256" key="8">
    <source>
        <dbReference type="ARBA" id="ARBA00047669"/>
    </source>
</evidence>
<keyword evidence="13" id="KW-0326">Glycosidase</keyword>
<evidence type="ECO:0000313" key="17">
    <source>
        <dbReference type="Proteomes" id="UP000268162"/>
    </source>
</evidence>
<dbReference type="PRINTS" id="PR00747">
    <property type="entry name" value="GLYHDRLASE47"/>
</dbReference>
<feature type="active site" evidence="10">
    <location>
        <position position="351"/>
    </location>
</feature>